<proteinExistence type="inferred from homology"/>
<keyword evidence="11 12" id="KW-0472">Membrane</keyword>
<feature type="transmembrane region" description="Helical" evidence="12">
    <location>
        <begin position="388"/>
        <end position="410"/>
    </location>
</feature>
<dbReference type="GO" id="GO:0016757">
    <property type="term" value="F:glycosyltransferase activity"/>
    <property type="evidence" value="ECO:0007669"/>
    <property type="project" value="UniProtKB-KW"/>
</dbReference>
<evidence type="ECO:0000256" key="4">
    <source>
        <dbReference type="ARBA" id="ARBA00020585"/>
    </source>
</evidence>
<evidence type="ECO:0000259" key="13">
    <source>
        <dbReference type="Pfam" id="PF13632"/>
    </source>
</evidence>
<evidence type="ECO:0000256" key="3">
    <source>
        <dbReference type="ARBA" id="ARBA00009337"/>
    </source>
</evidence>
<evidence type="ECO:0000256" key="5">
    <source>
        <dbReference type="ARBA" id="ARBA00022475"/>
    </source>
</evidence>
<keyword evidence="7 14" id="KW-0328">Glycosyltransferase</keyword>
<evidence type="ECO:0000256" key="9">
    <source>
        <dbReference type="ARBA" id="ARBA00022692"/>
    </source>
</evidence>
<sequence length="629" mass="68182">MFHRAPSHRDPQTAPAPLLREAWHGAPRALLFRRFALAGPSLALTAAIVWLAARSYPAHDALALAVLVAFSLVMGWQAFTAWQYAYGFVAGLLGDRTKSALELASEAPASPPRGEGRTAAIVAIHAEDAVAVFARLRVMARSLAREGTQDIDIFVLSDTRDGAIAAVEEHEFARIQAWAEADPALPRIRYRRRRENIGRKAGNVAEFCESHGRDYAFMIVLDADSLMTGAAMTRLVRLMQASPRTGLIQTVSYAAGRDTLFARVQQFAVRLYAPLALRCLETWQGPEGSYWGHNAILRIEAFAAHAGLPVLPGRAPLGGEILCHDIVEGALMVRAGWEVRLLPEFGGTWEEMPTNLIDLLGRERRWSQGNLQHLRVLPWKGLAASSRWHIVVGILSYGILPLWIAFLGFGAWQAARSGDLGLLAYGLGGTGPAAHALAALSIAALAAPKLLSLAHVLLSRQRRAAFGGTGRLLASAALEQAVWVFLWPVMTLFTAGAVAATFLGRVVRWETQDRDDRRVSWAEAFRLQADAVVVGALMLLGLTWAGNLWLGLWLAPVALALLTSPAQSVWTSRSDLGRAARSWGLFLTSDDTAQAQELAELAQIRGVPASPARPAAREPAVWIPAADEV</sequence>
<organism evidence="14 15">
    <name type="scientific">Methylobacterium persicinum</name>
    <dbReference type="NCBI Taxonomy" id="374426"/>
    <lineage>
        <taxon>Bacteria</taxon>
        <taxon>Pseudomonadati</taxon>
        <taxon>Pseudomonadota</taxon>
        <taxon>Alphaproteobacteria</taxon>
        <taxon>Hyphomicrobiales</taxon>
        <taxon>Methylobacteriaceae</taxon>
        <taxon>Methylobacterium</taxon>
    </lineage>
</organism>
<dbReference type="InterPro" id="IPR050321">
    <property type="entry name" value="Glycosyltr_2/OpgH_subfam"/>
</dbReference>
<dbReference type="EMBL" id="JAUSVV010000006">
    <property type="protein sequence ID" value="MDQ0443542.1"/>
    <property type="molecule type" value="Genomic_DNA"/>
</dbReference>
<feature type="transmembrane region" description="Helical" evidence="12">
    <location>
        <begin position="481"/>
        <end position="503"/>
    </location>
</feature>
<comment type="pathway">
    <text evidence="2">Glycan metabolism; osmoregulated periplasmic glucan (OPG) biosynthesis.</text>
</comment>
<comment type="similarity">
    <text evidence="3">Belongs to the glycosyltransferase 2 family. OpgH subfamily.</text>
</comment>
<evidence type="ECO:0000313" key="14">
    <source>
        <dbReference type="EMBL" id="MDQ0443542.1"/>
    </source>
</evidence>
<dbReference type="InterPro" id="IPR029044">
    <property type="entry name" value="Nucleotide-diphossugar_trans"/>
</dbReference>
<keyword evidence="9 12" id="KW-0812">Transmembrane</keyword>
<dbReference type="NCBIfam" id="NF003961">
    <property type="entry name" value="PRK05454.2-4"/>
    <property type="match status" value="1"/>
</dbReference>
<accession>A0ABU0HMH5</accession>
<keyword evidence="10 12" id="KW-1133">Transmembrane helix</keyword>
<evidence type="ECO:0000256" key="1">
    <source>
        <dbReference type="ARBA" id="ARBA00004429"/>
    </source>
</evidence>
<dbReference type="PANTHER" id="PTHR43867">
    <property type="entry name" value="CELLULOSE SYNTHASE CATALYTIC SUBUNIT A [UDP-FORMING]"/>
    <property type="match status" value="1"/>
</dbReference>
<evidence type="ECO:0000313" key="15">
    <source>
        <dbReference type="Proteomes" id="UP001236369"/>
    </source>
</evidence>
<evidence type="ECO:0000256" key="10">
    <source>
        <dbReference type="ARBA" id="ARBA00022989"/>
    </source>
</evidence>
<name>A0ABU0HMH5_9HYPH</name>
<keyword evidence="6" id="KW-0997">Cell inner membrane</keyword>
<dbReference type="NCBIfam" id="NF003958">
    <property type="entry name" value="PRK05454.2-1"/>
    <property type="match status" value="1"/>
</dbReference>
<feature type="transmembrane region" description="Helical" evidence="12">
    <location>
        <begin position="524"/>
        <end position="544"/>
    </location>
</feature>
<dbReference type="PANTHER" id="PTHR43867:SF5">
    <property type="entry name" value="GLUCANS BIOSYNTHESIS GLUCOSYLTRANSFERASE H"/>
    <property type="match status" value="1"/>
</dbReference>
<comment type="caution">
    <text evidence="14">The sequence shown here is derived from an EMBL/GenBank/DDBJ whole genome shotgun (WGS) entry which is preliminary data.</text>
</comment>
<feature type="transmembrane region" description="Helical" evidence="12">
    <location>
        <begin position="60"/>
        <end position="79"/>
    </location>
</feature>
<dbReference type="NCBIfam" id="NF003962">
    <property type="entry name" value="PRK05454.2-5"/>
    <property type="match status" value="1"/>
</dbReference>
<feature type="transmembrane region" description="Helical" evidence="12">
    <location>
        <begin position="422"/>
        <end position="447"/>
    </location>
</feature>
<dbReference type="Gene3D" id="3.90.550.10">
    <property type="entry name" value="Spore Coat Polysaccharide Biosynthesis Protein SpsA, Chain A"/>
    <property type="match status" value="1"/>
</dbReference>
<keyword evidence="15" id="KW-1185">Reference proteome</keyword>
<dbReference type="Proteomes" id="UP001236369">
    <property type="component" value="Unassembled WGS sequence"/>
</dbReference>
<protein>
    <recommendedName>
        <fullName evidence="4">Glucans biosynthesis glucosyltransferase H</fullName>
    </recommendedName>
</protein>
<evidence type="ECO:0000256" key="11">
    <source>
        <dbReference type="ARBA" id="ARBA00023136"/>
    </source>
</evidence>
<dbReference type="RefSeq" id="WP_238247712.1">
    <property type="nucleotide sequence ID" value="NZ_BPQX01000013.1"/>
</dbReference>
<dbReference type="SUPFAM" id="SSF53448">
    <property type="entry name" value="Nucleotide-diphospho-sugar transferases"/>
    <property type="match status" value="1"/>
</dbReference>
<comment type="subcellular location">
    <subcellularLocation>
        <location evidence="1">Cell inner membrane</location>
        <topology evidence="1">Multi-pass membrane protein</topology>
    </subcellularLocation>
</comment>
<feature type="domain" description="Glycosyltransferase 2-like" evidence="13">
    <location>
        <begin position="219"/>
        <end position="410"/>
    </location>
</feature>
<evidence type="ECO:0000256" key="12">
    <source>
        <dbReference type="SAM" id="Phobius"/>
    </source>
</evidence>
<dbReference type="InterPro" id="IPR001173">
    <property type="entry name" value="Glyco_trans_2-like"/>
</dbReference>
<evidence type="ECO:0000256" key="6">
    <source>
        <dbReference type="ARBA" id="ARBA00022519"/>
    </source>
</evidence>
<evidence type="ECO:0000256" key="7">
    <source>
        <dbReference type="ARBA" id="ARBA00022676"/>
    </source>
</evidence>
<feature type="transmembrane region" description="Helical" evidence="12">
    <location>
        <begin position="35"/>
        <end position="53"/>
    </location>
</feature>
<evidence type="ECO:0000256" key="8">
    <source>
        <dbReference type="ARBA" id="ARBA00022679"/>
    </source>
</evidence>
<gene>
    <name evidence="14" type="ORF">QO016_003045</name>
</gene>
<reference evidence="14 15" key="1">
    <citation type="submission" date="2023-07" db="EMBL/GenBank/DDBJ databases">
        <title>Genomic Encyclopedia of Type Strains, Phase IV (KMG-IV): sequencing the most valuable type-strain genomes for metagenomic binning, comparative biology and taxonomic classification.</title>
        <authorList>
            <person name="Goeker M."/>
        </authorList>
    </citation>
    <scope>NUCLEOTIDE SEQUENCE [LARGE SCALE GENOMIC DNA]</scope>
    <source>
        <strain evidence="14 15">DSM 19562</strain>
    </source>
</reference>
<evidence type="ECO:0000256" key="2">
    <source>
        <dbReference type="ARBA" id="ARBA00005001"/>
    </source>
</evidence>
<dbReference type="Pfam" id="PF13632">
    <property type="entry name" value="Glyco_trans_2_3"/>
    <property type="match status" value="1"/>
</dbReference>
<keyword evidence="8 14" id="KW-0808">Transferase</keyword>
<keyword evidence="5" id="KW-1003">Cell membrane</keyword>